<sequence>MKKIIIFLITAFLALSFSRIFASTLSIEAELRGINSTCLAHFSQLEDYHDLNGLNITFAHPADPSNHPSLHTSSKKFNNGSSFFATTLSPDSEFCYVSVNKLTVINNQSCSDIAQARLDEDSTINMKTYAEGSYIHIYPESNKYQLILVSTGDSSCAMSESQMLWPGK</sequence>
<protein>
    <submittedName>
        <fullName evidence="1">Uncharacterized protein</fullName>
    </submittedName>
</protein>
<reference evidence="1" key="1">
    <citation type="submission" date="2018-05" db="EMBL/GenBank/DDBJ databases">
        <authorList>
            <person name="Lanie J.A."/>
            <person name="Ng W.-L."/>
            <person name="Kazmierczak K.M."/>
            <person name="Andrzejewski T.M."/>
            <person name="Davidsen T.M."/>
            <person name="Wayne K.J."/>
            <person name="Tettelin H."/>
            <person name="Glass J.I."/>
            <person name="Rusch D."/>
            <person name="Podicherti R."/>
            <person name="Tsui H.-C.T."/>
            <person name="Winkler M.E."/>
        </authorList>
    </citation>
    <scope>NUCLEOTIDE SEQUENCE</scope>
</reference>
<accession>A0A382J2Y1</accession>
<organism evidence="1">
    <name type="scientific">marine metagenome</name>
    <dbReference type="NCBI Taxonomy" id="408172"/>
    <lineage>
        <taxon>unclassified sequences</taxon>
        <taxon>metagenomes</taxon>
        <taxon>ecological metagenomes</taxon>
    </lineage>
</organism>
<name>A0A382J2Y1_9ZZZZ</name>
<evidence type="ECO:0000313" key="1">
    <source>
        <dbReference type="EMBL" id="SVC05915.1"/>
    </source>
</evidence>
<dbReference type="AlphaFoldDB" id="A0A382J2Y1"/>
<dbReference type="EMBL" id="UINC01071194">
    <property type="protein sequence ID" value="SVC05915.1"/>
    <property type="molecule type" value="Genomic_DNA"/>
</dbReference>
<gene>
    <name evidence="1" type="ORF">METZ01_LOCUS258769</name>
</gene>
<proteinExistence type="predicted"/>